<dbReference type="PROSITE" id="PS51273">
    <property type="entry name" value="GATASE_TYPE_1"/>
    <property type="match status" value="1"/>
</dbReference>
<dbReference type="HOGENOM" id="CLU_054974_3_3_6"/>
<evidence type="ECO:0000313" key="3">
    <source>
        <dbReference type="Proteomes" id="UP000001741"/>
    </source>
</evidence>
<dbReference type="Pfam" id="PF00117">
    <property type="entry name" value="GATase"/>
    <property type="match status" value="1"/>
</dbReference>
<feature type="domain" description="Glutamine amidotransferase" evidence="1">
    <location>
        <begin position="60"/>
        <end position="211"/>
    </location>
</feature>
<dbReference type="Gene3D" id="3.40.50.880">
    <property type="match status" value="1"/>
</dbReference>
<evidence type="ECO:0000259" key="1">
    <source>
        <dbReference type="Pfam" id="PF00117"/>
    </source>
</evidence>
<gene>
    <name evidence="2" type="ordered locus">ABSDF0420</name>
</gene>
<dbReference type="CDD" id="cd01741">
    <property type="entry name" value="GATase1_1"/>
    <property type="match status" value="1"/>
</dbReference>
<sequence length="261" mass="29859">MALFLQRSNQHSNNNRLKRMKSHLRVHYFQHIAGEGFGSCYSFLKAHHATITATEFFALPVDLPLEIEALPYIEDVDLLLIMGGTMSVNDEANYPWLKIEKRWIRRYLAAGKPAIGLCLGGQLIANALGAAVSRNRYQELGWSTVQRVPNLPKESFLLPEKINVMQWHSETFEIPKGAIHLAENSVCRNQMYQIGSNVLGFQFHPEMTPKVLNLLLENEQELSIFKGEYVQSLDELHHCDIQKFEQGNQLLNRAIEFVVNQ</sequence>
<organism evidence="2 3">
    <name type="scientific">Acinetobacter baumannii (strain SDF)</name>
    <dbReference type="NCBI Taxonomy" id="509170"/>
    <lineage>
        <taxon>Bacteria</taxon>
        <taxon>Pseudomonadati</taxon>
        <taxon>Pseudomonadota</taxon>
        <taxon>Gammaproteobacteria</taxon>
        <taxon>Moraxellales</taxon>
        <taxon>Moraxellaceae</taxon>
        <taxon>Acinetobacter</taxon>
        <taxon>Acinetobacter calcoaceticus/baumannii complex</taxon>
    </lineage>
</organism>
<name>B0VQR6_ACIBS</name>
<dbReference type="InterPro" id="IPR029062">
    <property type="entry name" value="Class_I_gatase-like"/>
</dbReference>
<dbReference type="KEGG" id="abm:ABSDF0420"/>
<dbReference type="InterPro" id="IPR017926">
    <property type="entry name" value="GATASE"/>
</dbReference>
<proteinExistence type="predicted"/>
<dbReference type="Proteomes" id="UP000001741">
    <property type="component" value="Chromosome"/>
</dbReference>
<dbReference type="BioCyc" id="ABAU509170:GCL9-340-MONOMER"/>
<dbReference type="AlphaFoldDB" id="B0VQR6"/>
<dbReference type="GO" id="GO:0005829">
    <property type="term" value="C:cytosol"/>
    <property type="evidence" value="ECO:0007669"/>
    <property type="project" value="TreeGrafter"/>
</dbReference>
<dbReference type="EMBL" id="CU468230">
    <property type="protein sequence ID" value="CAO99812.1"/>
    <property type="molecule type" value="Genomic_DNA"/>
</dbReference>
<protein>
    <recommendedName>
        <fullName evidence="1">Glutamine amidotransferase domain-containing protein</fullName>
    </recommendedName>
</protein>
<dbReference type="PANTHER" id="PTHR42695">
    <property type="entry name" value="GLUTAMINE AMIDOTRANSFERASE YLR126C-RELATED"/>
    <property type="match status" value="1"/>
</dbReference>
<dbReference type="SUPFAM" id="SSF52317">
    <property type="entry name" value="Class I glutamine amidotransferase-like"/>
    <property type="match status" value="1"/>
</dbReference>
<evidence type="ECO:0000313" key="2">
    <source>
        <dbReference type="EMBL" id="CAO99812.1"/>
    </source>
</evidence>
<dbReference type="InterPro" id="IPR044992">
    <property type="entry name" value="ChyE-like"/>
</dbReference>
<reference evidence="2 3" key="1">
    <citation type="journal article" date="2008" name="PLoS ONE">
        <title>Comparative analysis of Acinetobacters: three genomes for three lifestyles.</title>
        <authorList>
            <person name="Vallenet D."/>
            <person name="Nordmann P."/>
            <person name="Barbe V."/>
            <person name="Poirel L."/>
            <person name="Mangenot S."/>
            <person name="Bataille E."/>
            <person name="Dossat C."/>
            <person name="Gas S."/>
            <person name="Kreimeyer A."/>
            <person name="Lenoble P."/>
            <person name="Oztas S."/>
            <person name="Poulain J."/>
            <person name="Segurens B."/>
            <person name="Robert C."/>
            <person name="Abergel C."/>
            <person name="Claverie J.M."/>
            <person name="Raoult D."/>
            <person name="Medigue C."/>
            <person name="Weissenbach J."/>
            <person name="Cruveiller S."/>
        </authorList>
    </citation>
    <scope>NUCLEOTIDE SEQUENCE [LARGE SCALE GENOMIC DNA]</scope>
    <source>
        <strain evidence="2 3">SDF</strain>
    </source>
</reference>
<dbReference type="PANTHER" id="PTHR42695:SF5">
    <property type="entry name" value="GLUTAMINE AMIDOTRANSFERASE YLR126C-RELATED"/>
    <property type="match status" value="1"/>
</dbReference>
<accession>B0VQR6</accession>